<dbReference type="RefSeq" id="WP_025976136.1">
    <property type="nucleotide sequence ID" value="NZ_CP015614.1"/>
</dbReference>
<dbReference type="KEGG" id="bne:DA69_10730"/>
<evidence type="ECO:0000313" key="3">
    <source>
        <dbReference type="Proteomes" id="UP000077603"/>
    </source>
</evidence>
<dbReference type="AlphaFoldDB" id="A0A172Y7I4"/>
<keyword evidence="3" id="KW-1185">Reference proteome</keyword>
<feature type="region of interest" description="Disordered" evidence="1">
    <location>
        <begin position="75"/>
        <end position="102"/>
    </location>
</feature>
<gene>
    <name evidence="2" type="ORF">DA69_10730</name>
</gene>
<proteinExistence type="predicted"/>
<organism evidence="2 3">
    <name type="scientific">Brevundimonas naejangsanensis</name>
    <dbReference type="NCBI Taxonomy" id="588932"/>
    <lineage>
        <taxon>Bacteria</taxon>
        <taxon>Pseudomonadati</taxon>
        <taxon>Pseudomonadota</taxon>
        <taxon>Alphaproteobacteria</taxon>
        <taxon>Caulobacterales</taxon>
        <taxon>Caulobacteraceae</taxon>
        <taxon>Brevundimonas</taxon>
    </lineage>
</organism>
<reference evidence="2 3" key="1">
    <citation type="journal article" date="2014" name="Genome Announc.">
        <title>Genome Sequence of a Promising Hydrogen-Producing Facultative Anaerobic Bacterium, Brevundimonas naejangsanensis Strain B1.</title>
        <authorList>
            <person name="Su H."/>
            <person name="Zhang T."/>
            <person name="Bao M."/>
            <person name="Jiang Y."/>
            <person name="Wang Y."/>
            <person name="Tan T."/>
        </authorList>
    </citation>
    <scope>NUCLEOTIDE SEQUENCE [LARGE SCALE GENOMIC DNA]</scope>
    <source>
        <strain evidence="2 3">B1</strain>
    </source>
</reference>
<protein>
    <submittedName>
        <fullName evidence="2">Uncharacterized protein</fullName>
    </submittedName>
</protein>
<name>A0A172Y7I4_9CAUL</name>
<dbReference type="EMBL" id="CP015614">
    <property type="protein sequence ID" value="ANF55183.1"/>
    <property type="molecule type" value="Genomic_DNA"/>
</dbReference>
<evidence type="ECO:0000256" key="1">
    <source>
        <dbReference type="SAM" id="MobiDB-lite"/>
    </source>
</evidence>
<sequence>MTKTSRGGRLVRLLRSLVLAVAISAVSTLGMAAYWRLIGGGEMSLHGWIAMGLGVLGTVGLAWGLMALAFRSDRDGWDDRVDNHLDPGIEGSEDRKDDDLYY</sequence>
<dbReference type="STRING" id="588932.DA69_10730"/>
<evidence type="ECO:0000313" key="2">
    <source>
        <dbReference type="EMBL" id="ANF55183.1"/>
    </source>
</evidence>
<dbReference type="OrthoDB" id="7632567at2"/>
<accession>A0A172Y7I4</accession>
<dbReference type="Proteomes" id="UP000077603">
    <property type="component" value="Chromosome"/>
</dbReference>